<dbReference type="NCBIfam" id="NF002290">
    <property type="entry name" value="PRK01213.1"/>
    <property type="match status" value="1"/>
</dbReference>
<comment type="pathway">
    <text evidence="8">Purine metabolism; IMP biosynthesis via de novo pathway; 5-amino-1-(5-phospho-D-ribosyl)imidazole from N(2)-formyl-N(1)-(5-phospho-D-ribosyl)glycinamide: step 1/2.</text>
</comment>
<dbReference type="EMBL" id="AP025591">
    <property type="protein sequence ID" value="BDG03338.1"/>
    <property type="molecule type" value="Genomic_DNA"/>
</dbReference>
<evidence type="ECO:0000256" key="4">
    <source>
        <dbReference type="ARBA" id="ARBA00022741"/>
    </source>
</evidence>
<dbReference type="InterPro" id="IPR010918">
    <property type="entry name" value="PurM-like_C_dom"/>
</dbReference>
<keyword evidence="1 8" id="KW-0963">Cytoplasm</keyword>
<feature type="binding site" evidence="8">
    <location>
        <position position="90"/>
    </location>
    <ligand>
        <name>Mg(2+)</name>
        <dbReference type="ChEBI" id="CHEBI:18420"/>
        <label>1</label>
    </ligand>
</feature>
<dbReference type="HAMAP" id="MF_00420">
    <property type="entry name" value="PurL_2"/>
    <property type="match status" value="1"/>
</dbReference>
<feature type="binding site" evidence="8">
    <location>
        <position position="88"/>
    </location>
    <ligand>
        <name>ATP</name>
        <dbReference type="ChEBI" id="CHEBI:30616"/>
    </ligand>
</feature>
<evidence type="ECO:0000256" key="8">
    <source>
        <dbReference type="HAMAP-Rule" id="MF_00420"/>
    </source>
</evidence>
<comment type="caution">
    <text evidence="8">Lacks conserved residue(s) required for the propagation of feature annotation.</text>
</comment>
<accession>A0ABM7WV11</accession>
<evidence type="ECO:0000259" key="10">
    <source>
        <dbReference type="Pfam" id="PF02769"/>
    </source>
</evidence>
<evidence type="ECO:0000313" key="12">
    <source>
        <dbReference type="EMBL" id="BDG03338.1"/>
    </source>
</evidence>
<evidence type="ECO:0000256" key="3">
    <source>
        <dbReference type="ARBA" id="ARBA00022723"/>
    </source>
</evidence>
<feature type="binding site" evidence="8">
    <location>
        <position position="536"/>
    </location>
    <ligand>
        <name>Mg(2+)</name>
        <dbReference type="ChEBI" id="CHEBI:18420"/>
        <label>1</label>
    </ligand>
</feature>
<dbReference type="Gene3D" id="3.30.1330.10">
    <property type="entry name" value="PurM-like, N-terminal domain"/>
    <property type="match status" value="2"/>
</dbReference>
<comment type="catalytic activity">
    <reaction evidence="8">
        <text>N(2)-formyl-N(1)-(5-phospho-beta-D-ribosyl)glycinamide + L-glutamine + ATP + H2O = 2-formamido-N(1)-(5-O-phospho-beta-D-ribosyl)acetamidine + L-glutamate + ADP + phosphate + H(+)</text>
        <dbReference type="Rhea" id="RHEA:17129"/>
        <dbReference type="ChEBI" id="CHEBI:15377"/>
        <dbReference type="ChEBI" id="CHEBI:15378"/>
        <dbReference type="ChEBI" id="CHEBI:29985"/>
        <dbReference type="ChEBI" id="CHEBI:30616"/>
        <dbReference type="ChEBI" id="CHEBI:43474"/>
        <dbReference type="ChEBI" id="CHEBI:58359"/>
        <dbReference type="ChEBI" id="CHEBI:147286"/>
        <dbReference type="ChEBI" id="CHEBI:147287"/>
        <dbReference type="ChEBI" id="CHEBI:456216"/>
        <dbReference type="EC" id="6.3.5.3"/>
    </reaction>
</comment>
<feature type="domain" description="PurM-like N-terminal" evidence="9">
    <location>
        <begin position="71"/>
        <end position="185"/>
    </location>
</feature>
<dbReference type="CDD" id="cd02204">
    <property type="entry name" value="PurL_repeat2"/>
    <property type="match status" value="1"/>
</dbReference>
<dbReference type="PIRSF" id="PIRSF001587">
    <property type="entry name" value="FGAM_synthase_II"/>
    <property type="match status" value="1"/>
</dbReference>
<comment type="similarity">
    <text evidence="8">Belongs to the FGAMS family.</text>
</comment>
<protein>
    <recommendedName>
        <fullName evidence="8">Phosphoribosylformylglycinamidine synthase subunit PurL</fullName>
        <shortName evidence="8">FGAM synthase</shortName>
        <ecNumber evidence="8">6.3.5.3</ecNumber>
    </recommendedName>
    <alternativeName>
        <fullName evidence="8">Formylglycinamide ribonucleotide amidotransferase subunit II</fullName>
        <shortName evidence="8">FGAR amidotransferase II</shortName>
        <shortName evidence="8">FGAR-AT II</shortName>
    </alternativeName>
    <alternativeName>
        <fullName evidence="8">Glutamine amidotransferase PurL</fullName>
    </alternativeName>
    <alternativeName>
        <fullName evidence="8">Phosphoribosylformylglycinamidine synthase subunit II</fullName>
    </alternativeName>
</protein>
<dbReference type="EC" id="6.3.5.3" evidence="8"/>
<gene>
    <name evidence="8 12" type="primary">purL</name>
    <name evidence="12" type="ORF">AMOR_23340</name>
</gene>
<keyword evidence="13" id="KW-1185">Reference proteome</keyword>
<feature type="domain" description="PurM-like N-terminal" evidence="9">
    <location>
        <begin position="436"/>
        <end position="560"/>
    </location>
</feature>
<keyword evidence="6 8" id="KW-0067">ATP-binding</keyword>
<feature type="binding site" evidence="8">
    <location>
        <position position="498"/>
    </location>
    <ligand>
        <name>ATP</name>
        <dbReference type="ChEBI" id="CHEBI:30616"/>
    </ligand>
</feature>
<evidence type="ECO:0000259" key="11">
    <source>
        <dbReference type="Pfam" id="PF18072"/>
    </source>
</evidence>
<evidence type="ECO:0000313" key="13">
    <source>
        <dbReference type="Proteomes" id="UP001162891"/>
    </source>
</evidence>
<sequence length="758" mass="80555">MSEKITPEVVARHGLKPDEYERVKQHLGREPNLTELGVFSVMWSEHCSYKSSRVHLKTFPTTGPKVLQGPGENAGVVDLGDGLAAAFKMESHNHPSYIEPYQGAATGVGGILRDVFTMGARPIASMNSLRFGDPAHPKTAYLLEGVVAGIGGYGNCMGVPTVGGEVMFHPSYNGNCLVNAFTLGILPADKIFRGTAAGVGNPVMYIGAKTGRDGIHGATMASAEFDASTEEKRPTVQVGDPFMEKLLLEACLELFQTDAVIGIQDMGAAGLTSSSVEMAGRGGNGLDLHLDQVPLREEGMTPYEILLSESQERMLLVAAEGKEDVVRRICTKWDLDVAVIGKVTSTGRWRAYWHGQMVADLPVDPLTEGAPKYERPMKPHPALPDLHAFDASAMPEPTDLGASLLRLLARPTIASKEWVYRQYDHMVRLVGAVRPGGDAALVRIAVSNEKHANKGIALSLAANGRWCFLDPYLGAKHAVAECARNIACVGGEPLAITDCLNFGNPEKPEIMWQFAECVRGIGDACRALGTPVVSGNVSLYNETEGQGILPTPTVGMVGLVEPVDRTCTSAFRNAGDVIALVGTLQGEVGGSEYLAAEFGKEAGRPPALDLTKEKAVQETVRRAIREGLLSSAHDCSDGGLAVALAECCMMHDAPAGSTAPWIGAAVRVPFPTRKDFVLFGEDASRIVVSLPKESLPRLVELAKACGAPVITLGAVGGDRLEIQGALSVPVADLAHAWRDGIPSVLRRDVAHATTALAE</sequence>
<evidence type="ECO:0000256" key="5">
    <source>
        <dbReference type="ARBA" id="ARBA00022755"/>
    </source>
</evidence>
<dbReference type="InterPro" id="IPR041609">
    <property type="entry name" value="PurL_linker"/>
</dbReference>
<comment type="subcellular location">
    <subcellularLocation>
        <location evidence="8">Cytoplasm</location>
    </subcellularLocation>
</comment>
<keyword evidence="4 8" id="KW-0547">Nucleotide-binding</keyword>
<keyword evidence="2 8" id="KW-0436">Ligase</keyword>
<feature type="binding site" evidence="8">
    <location>
        <position position="113"/>
    </location>
    <ligand>
        <name>substrate</name>
    </ligand>
</feature>
<keyword evidence="3 8" id="KW-0479">Metal-binding</keyword>
<evidence type="ECO:0000256" key="7">
    <source>
        <dbReference type="ARBA" id="ARBA00022842"/>
    </source>
</evidence>
<feature type="domain" description="Phosphoribosylformylglycinamidine synthase linker" evidence="11">
    <location>
        <begin position="13"/>
        <end position="50"/>
    </location>
</feature>
<dbReference type="Pfam" id="PF02769">
    <property type="entry name" value="AIRS_C"/>
    <property type="match status" value="2"/>
</dbReference>
<comment type="function">
    <text evidence="8">Part of the phosphoribosylformylglycinamidine synthase complex involved in the purines biosynthetic pathway. Catalyzes the ATP-dependent conversion of formylglycinamide ribonucleotide (FGAR) and glutamine to yield formylglycinamidine ribonucleotide (FGAM) and glutamate. The FGAM synthase complex is composed of three subunits. PurQ produces an ammonia molecule by converting glutamine to glutamate. PurL transfers the ammonia molecule to FGAR to form FGAM in an ATP-dependent manner. PurS interacts with PurQ and PurL and is thought to assist in the transfer of the ammonia molecule from PurQ to PurL.</text>
</comment>
<dbReference type="InterPro" id="IPR036676">
    <property type="entry name" value="PurM-like_C_sf"/>
</dbReference>
<evidence type="ECO:0000259" key="9">
    <source>
        <dbReference type="Pfam" id="PF00586"/>
    </source>
</evidence>
<dbReference type="Gene3D" id="3.90.650.10">
    <property type="entry name" value="PurM-like C-terminal domain"/>
    <property type="match status" value="2"/>
</dbReference>
<feature type="binding site" evidence="8">
    <location>
        <position position="114"/>
    </location>
    <ligand>
        <name>Mg(2+)</name>
        <dbReference type="ChEBI" id="CHEBI:18420"/>
        <label>2</label>
    </ligand>
</feature>
<feature type="binding site" evidence="8">
    <location>
        <position position="49"/>
    </location>
    <ligand>
        <name>ATP</name>
        <dbReference type="ChEBI" id="CHEBI:30616"/>
    </ligand>
</feature>
<name>A0ABM7WV11_9BACT</name>
<dbReference type="Pfam" id="PF18072">
    <property type="entry name" value="FGAR-AT_linker"/>
    <property type="match status" value="1"/>
</dbReference>
<dbReference type="Pfam" id="PF00586">
    <property type="entry name" value="AIRS"/>
    <property type="match status" value="2"/>
</dbReference>
<dbReference type="SUPFAM" id="SSF55326">
    <property type="entry name" value="PurM N-terminal domain-like"/>
    <property type="match status" value="2"/>
</dbReference>
<organism evidence="12 13">
    <name type="scientific">Anaeromyxobacter oryzae</name>
    <dbReference type="NCBI Taxonomy" id="2918170"/>
    <lineage>
        <taxon>Bacteria</taxon>
        <taxon>Pseudomonadati</taxon>
        <taxon>Myxococcota</taxon>
        <taxon>Myxococcia</taxon>
        <taxon>Myxococcales</taxon>
        <taxon>Cystobacterineae</taxon>
        <taxon>Anaeromyxobacteraceae</taxon>
        <taxon>Anaeromyxobacter</taxon>
    </lineage>
</organism>
<feature type="binding site" evidence="8">
    <location>
        <begin position="91"/>
        <end position="94"/>
    </location>
    <ligand>
        <name>substrate</name>
    </ligand>
</feature>
<dbReference type="RefSeq" id="WP_248361263.1">
    <property type="nucleotide sequence ID" value="NZ_AP025591.1"/>
</dbReference>
<evidence type="ECO:0000256" key="6">
    <source>
        <dbReference type="ARBA" id="ARBA00022840"/>
    </source>
</evidence>
<evidence type="ECO:0000256" key="1">
    <source>
        <dbReference type="ARBA" id="ARBA00022490"/>
    </source>
</evidence>
<dbReference type="InterPro" id="IPR010074">
    <property type="entry name" value="PRibForGlyAmidine_synth_PurL"/>
</dbReference>
<feature type="domain" description="PurM-like C-terminal" evidence="10">
    <location>
        <begin position="574"/>
        <end position="718"/>
    </location>
</feature>
<dbReference type="CDD" id="cd02203">
    <property type="entry name" value="PurL_repeat1"/>
    <property type="match status" value="1"/>
</dbReference>
<feature type="binding site" evidence="8">
    <location>
        <position position="237"/>
    </location>
    <ligand>
        <name>substrate</name>
    </ligand>
</feature>
<feature type="active site" evidence="8">
    <location>
        <position position="46"/>
    </location>
</feature>
<feature type="binding site" evidence="8">
    <location>
        <position position="535"/>
    </location>
    <ligand>
        <name>ATP</name>
        <dbReference type="ChEBI" id="CHEBI:30616"/>
    </ligand>
</feature>
<keyword evidence="5 8" id="KW-0658">Purine biosynthesis</keyword>
<dbReference type="Proteomes" id="UP001162891">
    <property type="component" value="Chromosome"/>
</dbReference>
<evidence type="ECO:0000256" key="2">
    <source>
        <dbReference type="ARBA" id="ARBA00022598"/>
    </source>
</evidence>
<comment type="subunit">
    <text evidence="8">Monomer. Part of the FGAM synthase complex composed of 1 PurL, 1 PurQ and 2 PurS subunits.</text>
</comment>
<feature type="binding site" evidence="8">
    <location>
        <position position="538"/>
    </location>
    <ligand>
        <name>substrate</name>
    </ligand>
</feature>
<dbReference type="NCBIfam" id="TIGR01736">
    <property type="entry name" value="FGAM_synth_II"/>
    <property type="match status" value="1"/>
</dbReference>
<proteinExistence type="inferred from homology"/>
<dbReference type="PANTHER" id="PTHR43555">
    <property type="entry name" value="PHOSPHORIBOSYLFORMYLGLYCINAMIDINE SYNTHASE SUBUNIT PURL"/>
    <property type="match status" value="1"/>
</dbReference>
<dbReference type="InterPro" id="IPR036921">
    <property type="entry name" value="PurM-like_N_sf"/>
</dbReference>
<feature type="binding site" evidence="8">
    <location>
        <begin position="309"/>
        <end position="311"/>
    </location>
    <ligand>
        <name>substrate</name>
    </ligand>
</feature>
<feature type="binding site" evidence="8">
    <location>
        <position position="265"/>
    </location>
    <ligand>
        <name>Mg(2+)</name>
        <dbReference type="ChEBI" id="CHEBI:18420"/>
        <label>2</label>
    </ligand>
</feature>
<reference evidence="13" key="1">
    <citation type="journal article" date="2022" name="Int. J. Syst. Evol. Microbiol.">
        <title>Anaeromyxobacter oryzae sp. nov., Anaeromyxobacter diazotrophicus sp. nov. and Anaeromyxobacter paludicola sp. nov., isolated from paddy soils.</title>
        <authorList>
            <person name="Itoh H."/>
            <person name="Xu Z."/>
            <person name="Mise K."/>
            <person name="Masuda Y."/>
            <person name="Ushijima N."/>
            <person name="Hayakawa C."/>
            <person name="Shiratori Y."/>
            <person name="Senoo K."/>
        </authorList>
    </citation>
    <scope>NUCLEOTIDE SEQUENCE [LARGE SCALE GENOMIC DNA]</scope>
    <source>
        <strain evidence="13">Red232</strain>
    </source>
</reference>
<feature type="active site" description="Proton acceptor" evidence="8">
    <location>
        <position position="92"/>
    </location>
</feature>
<feature type="domain" description="PurM-like C-terminal" evidence="10">
    <location>
        <begin position="199"/>
        <end position="353"/>
    </location>
</feature>
<dbReference type="SUPFAM" id="SSF56042">
    <property type="entry name" value="PurM C-terminal domain-like"/>
    <property type="match status" value="2"/>
</dbReference>
<dbReference type="PANTHER" id="PTHR43555:SF1">
    <property type="entry name" value="PHOSPHORIBOSYLFORMYLGLYCINAMIDINE SYNTHASE SUBUNIT PURL"/>
    <property type="match status" value="1"/>
</dbReference>
<keyword evidence="7 8" id="KW-0460">Magnesium</keyword>
<dbReference type="InterPro" id="IPR016188">
    <property type="entry name" value="PurM-like_N"/>
</dbReference>